<comment type="caution">
    <text evidence="2">The sequence shown here is derived from an EMBL/GenBank/DDBJ whole genome shotgun (WGS) entry which is preliminary data.</text>
</comment>
<protein>
    <submittedName>
        <fullName evidence="2">Uncharacterized protein</fullName>
    </submittedName>
</protein>
<sequence length="204" mass="24145">EIAPKEYVRELKEADGEQQPATSLPEEDALQQRIFNYEYDYDNNRPPQYQQSAPAQQRYVDDFSDIASLKEEEREIVNQNRYINKYGAIPQLIEYQKQQMEQYKLNYQMGEQLQAANDEVINGLKYLVGSTGWGKQPMNAYFNRQNHPNRIFQWYTNEGQTILRQAKVKLSKQQLLNMPAKRKNYIKTSELEKSLKAPKQLRKK</sequence>
<feature type="region of interest" description="Disordered" evidence="1">
    <location>
        <begin position="10"/>
        <end position="29"/>
    </location>
</feature>
<proteinExistence type="predicted"/>
<evidence type="ECO:0000313" key="2">
    <source>
        <dbReference type="EMBL" id="KAA6372256.1"/>
    </source>
</evidence>
<evidence type="ECO:0000313" key="3">
    <source>
        <dbReference type="Proteomes" id="UP000324800"/>
    </source>
</evidence>
<name>A0A5J4UNF4_9EUKA</name>
<dbReference type="AlphaFoldDB" id="A0A5J4UNF4"/>
<feature type="non-terminal residue" evidence="2">
    <location>
        <position position="1"/>
    </location>
</feature>
<gene>
    <name evidence="2" type="ORF">EZS28_032217</name>
</gene>
<dbReference type="Proteomes" id="UP000324800">
    <property type="component" value="Unassembled WGS sequence"/>
</dbReference>
<evidence type="ECO:0000256" key="1">
    <source>
        <dbReference type="SAM" id="MobiDB-lite"/>
    </source>
</evidence>
<accession>A0A5J4UNF4</accession>
<reference evidence="2 3" key="1">
    <citation type="submission" date="2019-03" db="EMBL/GenBank/DDBJ databases">
        <title>Single cell metagenomics reveals metabolic interactions within the superorganism composed of flagellate Streblomastix strix and complex community of Bacteroidetes bacteria on its surface.</title>
        <authorList>
            <person name="Treitli S.C."/>
            <person name="Kolisko M."/>
            <person name="Husnik F."/>
            <person name="Keeling P."/>
            <person name="Hampl V."/>
        </authorList>
    </citation>
    <scope>NUCLEOTIDE SEQUENCE [LARGE SCALE GENOMIC DNA]</scope>
    <source>
        <strain evidence="2">ST1C</strain>
    </source>
</reference>
<dbReference type="EMBL" id="SNRW01013756">
    <property type="protein sequence ID" value="KAA6372256.1"/>
    <property type="molecule type" value="Genomic_DNA"/>
</dbReference>
<organism evidence="2 3">
    <name type="scientific">Streblomastix strix</name>
    <dbReference type="NCBI Taxonomy" id="222440"/>
    <lineage>
        <taxon>Eukaryota</taxon>
        <taxon>Metamonada</taxon>
        <taxon>Preaxostyla</taxon>
        <taxon>Oxymonadida</taxon>
        <taxon>Streblomastigidae</taxon>
        <taxon>Streblomastix</taxon>
    </lineage>
</organism>